<dbReference type="InterPro" id="IPR027417">
    <property type="entry name" value="P-loop_NTPase"/>
</dbReference>
<feature type="domain" description="HTH luxR-type" evidence="2">
    <location>
        <begin position="710"/>
        <end position="767"/>
    </location>
</feature>
<dbReference type="EMBL" id="BAAAYK010000038">
    <property type="protein sequence ID" value="GAA3360789.1"/>
    <property type="molecule type" value="Genomic_DNA"/>
</dbReference>
<keyword evidence="4" id="KW-1185">Reference proteome</keyword>
<dbReference type="Gene3D" id="1.25.40.10">
    <property type="entry name" value="Tetratricopeptide repeat domain"/>
    <property type="match status" value="1"/>
</dbReference>
<evidence type="ECO:0000259" key="1">
    <source>
        <dbReference type="SMART" id="SM00382"/>
    </source>
</evidence>
<dbReference type="RefSeq" id="WP_344928928.1">
    <property type="nucleotide sequence ID" value="NZ_BAAAYK010000038.1"/>
</dbReference>
<feature type="domain" description="AAA+ ATPase" evidence="1">
    <location>
        <begin position="37"/>
        <end position="187"/>
    </location>
</feature>
<dbReference type="InterPro" id="IPR036388">
    <property type="entry name" value="WH-like_DNA-bd_sf"/>
</dbReference>
<dbReference type="PANTHER" id="PTHR47691">
    <property type="entry name" value="REGULATOR-RELATED"/>
    <property type="match status" value="1"/>
</dbReference>
<evidence type="ECO:0000259" key="2">
    <source>
        <dbReference type="SMART" id="SM00421"/>
    </source>
</evidence>
<comment type="caution">
    <text evidence="3">The sequence shown here is derived from an EMBL/GenBank/DDBJ whole genome shotgun (WGS) entry which is preliminary data.</text>
</comment>
<reference evidence="4" key="1">
    <citation type="journal article" date="2019" name="Int. J. Syst. Evol. Microbiol.">
        <title>The Global Catalogue of Microorganisms (GCM) 10K type strain sequencing project: providing services to taxonomists for standard genome sequencing and annotation.</title>
        <authorList>
            <consortium name="The Broad Institute Genomics Platform"/>
            <consortium name="The Broad Institute Genome Sequencing Center for Infectious Disease"/>
            <person name="Wu L."/>
            <person name="Ma J."/>
        </authorList>
    </citation>
    <scope>NUCLEOTIDE SEQUENCE [LARGE SCALE GENOMIC DNA]</scope>
    <source>
        <strain evidence="4">JCM 9687</strain>
    </source>
</reference>
<dbReference type="PRINTS" id="PR00364">
    <property type="entry name" value="DISEASERSIST"/>
</dbReference>
<dbReference type="InterPro" id="IPR011990">
    <property type="entry name" value="TPR-like_helical_dom_sf"/>
</dbReference>
<evidence type="ECO:0000313" key="3">
    <source>
        <dbReference type="EMBL" id="GAA3360789.1"/>
    </source>
</evidence>
<dbReference type="InterPro" id="IPR000792">
    <property type="entry name" value="Tscrpt_reg_LuxR_C"/>
</dbReference>
<dbReference type="InterPro" id="IPR003593">
    <property type="entry name" value="AAA+_ATPase"/>
</dbReference>
<evidence type="ECO:0000313" key="4">
    <source>
        <dbReference type="Proteomes" id="UP001500483"/>
    </source>
</evidence>
<dbReference type="InterPro" id="IPR016032">
    <property type="entry name" value="Sig_transdc_resp-reg_C-effctor"/>
</dbReference>
<dbReference type="Gene3D" id="1.10.10.10">
    <property type="entry name" value="Winged helix-like DNA-binding domain superfamily/Winged helix DNA-binding domain"/>
    <property type="match status" value="1"/>
</dbReference>
<organism evidence="3 4">
    <name type="scientific">Saccharopolyspora gregorii</name>
    <dbReference type="NCBI Taxonomy" id="33914"/>
    <lineage>
        <taxon>Bacteria</taxon>
        <taxon>Bacillati</taxon>
        <taxon>Actinomycetota</taxon>
        <taxon>Actinomycetes</taxon>
        <taxon>Pseudonocardiales</taxon>
        <taxon>Pseudonocardiaceae</taxon>
        <taxon>Saccharopolyspora</taxon>
    </lineage>
</organism>
<protein>
    <submittedName>
        <fullName evidence="3">LuxR family transcriptional regulator</fullName>
    </submittedName>
</protein>
<dbReference type="Pfam" id="PF13401">
    <property type="entry name" value="AAA_22"/>
    <property type="match status" value="1"/>
</dbReference>
<sequence length="772" mass="84121">MEAADVTRGSRGRLPPETTSFIGRRRELAEARRQMYSGRLLTLTGPAGVGKSRLALRLARKLRRAYPDGVVLVGLSDVQDPALLPQTVAAALGGRPGPGNPAEGLVSRLRGERVLIILDDCDHVLGAAARLARELLTEHEHVHVLATSRQALGVAGELVLPVAPLSLPAETDAPDRAYGDVFADAVRLFTDRAAAVVPGFRLDEGNRDAVVRICRRLDGMPLAIELAAAQLGESTPEEVLDRLDDRFALLTSGDQPSRDEALEESIGWSFGLCTPGEQLLWARLSCFVGEWDAAAVREVCCDERLTAADVDEALDVLVSKSVVVREHDEMARTDYYRMFDSIREFGLSRLHDTGEEAAVRARHAVCFHRLADRYSNEVFGPRQLEWIHHMIHVHPNLRLVLEHDLADPERARVAAATAAKLWSFWFSGNALREGYEWLRSSVAAVPEPVAERADCLSTLAFLALHVGDLDAAETALAEAVEITERIGDRGLQARVDGTRGMAVMLRGRLDEAAGYLERAAIGNTATGNLFGYTNAMILLACLGFYRHDPRGAESAAECLRLCETFGAPWTKSYVLWVVSLHRWRGGDPREASLLIQQAIRLQQLAHDLAGLGVYLEVLSWCATSTGQPRRAARLMGASEALRKANGGEMGDSVYFDDYDAVAMAWAWQVLGEEEFRAATREGAGWELPEMVAYALGEGGSPPEVPFGAGVAELSPREVETAVLLAAGMTAAEIAERLGVEPLAGEVEAEQVLERLGFADRDELAGWVRRRSA</sequence>
<dbReference type="PANTHER" id="PTHR47691:SF3">
    <property type="entry name" value="HTH-TYPE TRANSCRIPTIONAL REGULATOR RV0890C-RELATED"/>
    <property type="match status" value="1"/>
</dbReference>
<dbReference type="InterPro" id="IPR049945">
    <property type="entry name" value="AAA_22"/>
</dbReference>
<dbReference type="SMART" id="SM00382">
    <property type="entry name" value="AAA"/>
    <property type="match status" value="1"/>
</dbReference>
<gene>
    <name evidence="3" type="ORF">GCM10020366_42220</name>
</gene>
<dbReference type="SMART" id="SM00421">
    <property type="entry name" value="HTH_LUXR"/>
    <property type="match status" value="1"/>
</dbReference>
<proteinExistence type="predicted"/>
<name>A0ABP6RUK8_9PSEU</name>
<accession>A0ABP6RUK8</accession>
<dbReference type="SUPFAM" id="SSF46894">
    <property type="entry name" value="C-terminal effector domain of the bipartite response regulators"/>
    <property type="match status" value="1"/>
</dbReference>
<dbReference type="Proteomes" id="UP001500483">
    <property type="component" value="Unassembled WGS sequence"/>
</dbReference>
<dbReference type="SUPFAM" id="SSF48452">
    <property type="entry name" value="TPR-like"/>
    <property type="match status" value="1"/>
</dbReference>
<dbReference type="Gene3D" id="3.40.50.300">
    <property type="entry name" value="P-loop containing nucleotide triphosphate hydrolases"/>
    <property type="match status" value="1"/>
</dbReference>
<dbReference type="SUPFAM" id="SSF52540">
    <property type="entry name" value="P-loop containing nucleoside triphosphate hydrolases"/>
    <property type="match status" value="1"/>
</dbReference>